<protein>
    <submittedName>
        <fullName evidence="2">Uncharacterized protein</fullName>
    </submittedName>
</protein>
<gene>
    <name evidence="2" type="ORF">ATPR_3460</name>
</gene>
<name>F7VJB1_9PROT</name>
<keyword evidence="1" id="KW-0812">Transmembrane</keyword>
<evidence type="ECO:0000256" key="1">
    <source>
        <dbReference type="SAM" id="Phobius"/>
    </source>
</evidence>
<dbReference type="EMBL" id="BABS01000280">
    <property type="protein sequence ID" value="GAA10456.1"/>
    <property type="molecule type" value="Genomic_DNA"/>
</dbReference>
<accession>F7VJB1</accession>
<keyword evidence="1" id="KW-0472">Membrane</keyword>
<proteinExistence type="predicted"/>
<dbReference type="RefSeq" id="WP_006560479.1">
    <property type="nucleotide sequence ID" value="NZ_BABS01000280.1"/>
</dbReference>
<dbReference type="AlphaFoldDB" id="F7VJB1"/>
<feature type="transmembrane region" description="Helical" evidence="1">
    <location>
        <begin position="6"/>
        <end position="28"/>
    </location>
</feature>
<dbReference type="Proteomes" id="UP000004319">
    <property type="component" value="Unassembled WGS sequence"/>
</dbReference>
<reference evidence="2 3" key="1">
    <citation type="journal article" date="2011" name="Biochem. Biophys. Res. Commun.">
        <title>Increased number of Arginine-based salt bridges contributes to the thermotolerance of thermotolerant acetic acid bacteria, Acetobacter tropicalis SKU1100.</title>
        <authorList>
            <person name="Matsutani M."/>
            <person name="Hirakawa H."/>
            <person name="Nishikura M."/>
            <person name="Soemphol W."/>
            <person name="Ali I.A.I."/>
            <person name="Yakushi T."/>
            <person name="Matsushita K."/>
        </authorList>
    </citation>
    <scope>NUCLEOTIDE SEQUENCE [LARGE SCALE GENOMIC DNA]</scope>
    <source>
        <strain evidence="2 3">NBRC 101654</strain>
    </source>
</reference>
<evidence type="ECO:0000313" key="2">
    <source>
        <dbReference type="EMBL" id="GAA10456.1"/>
    </source>
</evidence>
<comment type="caution">
    <text evidence="2">The sequence shown here is derived from an EMBL/GenBank/DDBJ whole genome shotgun (WGS) entry which is preliminary data.</text>
</comment>
<organism evidence="2 3">
    <name type="scientific">Acetobacter tropicalis NBRC 101654</name>
    <dbReference type="NCBI Taxonomy" id="749388"/>
    <lineage>
        <taxon>Bacteria</taxon>
        <taxon>Pseudomonadati</taxon>
        <taxon>Pseudomonadota</taxon>
        <taxon>Alphaproteobacteria</taxon>
        <taxon>Acetobacterales</taxon>
        <taxon>Acetobacteraceae</taxon>
        <taxon>Acetobacter</taxon>
    </lineage>
</organism>
<sequence>MIALDLFGLPFSGMATVAMLLTGIFLLYEDVFAMLRLGKADVCLIGACWEERECLPDLAYGGQAR</sequence>
<keyword evidence="1" id="KW-1133">Transmembrane helix</keyword>
<evidence type="ECO:0000313" key="3">
    <source>
        <dbReference type="Proteomes" id="UP000004319"/>
    </source>
</evidence>